<evidence type="ECO:0000256" key="1">
    <source>
        <dbReference type="SAM" id="MobiDB-lite"/>
    </source>
</evidence>
<comment type="caution">
    <text evidence="2">The sequence shown here is derived from an EMBL/GenBank/DDBJ whole genome shotgun (WGS) entry which is preliminary data.</text>
</comment>
<feature type="region of interest" description="Disordered" evidence="1">
    <location>
        <begin position="132"/>
        <end position="164"/>
    </location>
</feature>
<dbReference type="Proteomes" id="UP001515480">
    <property type="component" value="Unassembled WGS sequence"/>
</dbReference>
<gene>
    <name evidence="2" type="ORF">AB1Y20_019382</name>
</gene>
<evidence type="ECO:0000313" key="2">
    <source>
        <dbReference type="EMBL" id="KAL1524488.1"/>
    </source>
</evidence>
<dbReference type="AlphaFoldDB" id="A0AB34JTU5"/>
<dbReference type="EMBL" id="JBGBPQ010000005">
    <property type="protein sequence ID" value="KAL1524488.1"/>
    <property type="molecule type" value="Genomic_DNA"/>
</dbReference>
<protein>
    <submittedName>
        <fullName evidence="2">Uncharacterized protein</fullName>
    </submittedName>
</protein>
<organism evidence="2 3">
    <name type="scientific">Prymnesium parvum</name>
    <name type="common">Toxic golden alga</name>
    <dbReference type="NCBI Taxonomy" id="97485"/>
    <lineage>
        <taxon>Eukaryota</taxon>
        <taxon>Haptista</taxon>
        <taxon>Haptophyta</taxon>
        <taxon>Prymnesiophyceae</taxon>
        <taxon>Prymnesiales</taxon>
        <taxon>Prymnesiaceae</taxon>
        <taxon>Prymnesium</taxon>
    </lineage>
</organism>
<reference evidence="2 3" key="1">
    <citation type="journal article" date="2024" name="Science">
        <title>Giant polyketide synthase enzymes in the biosynthesis of giant marine polyether toxins.</title>
        <authorList>
            <person name="Fallon T.R."/>
            <person name="Shende V.V."/>
            <person name="Wierzbicki I.H."/>
            <person name="Pendleton A.L."/>
            <person name="Watervoot N.F."/>
            <person name="Auber R.P."/>
            <person name="Gonzalez D.J."/>
            <person name="Wisecaver J.H."/>
            <person name="Moore B.S."/>
        </authorList>
    </citation>
    <scope>NUCLEOTIDE SEQUENCE [LARGE SCALE GENOMIC DNA]</scope>
    <source>
        <strain evidence="2 3">12B1</strain>
    </source>
</reference>
<keyword evidence="3" id="KW-1185">Reference proteome</keyword>
<evidence type="ECO:0000313" key="3">
    <source>
        <dbReference type="Proteomes" id="UP001515480"/>
    </source>
</evidence>
<proteinExistence type="predicted"/>
<accession>A0AB34JTU5</accession>
<feature type="compositionally biased region" description="Acidic residues" evidence="1">
    <location>
        <begin position="132"/>
        <end position="148"/>
    </location>
</feature>
<name>A0AB34JTU5_PRYPA</name>
<sequence>MDITSFVRVLTHRQIIPTVDELNKAQDALTQAKAFVGVLESLMKEEAWHEDIPCSSTRRGEVALPSIASPDELQRVHSFVLHIVNVLRERANRLKENLANSAFVSAKAISTSDVLPPCPSLLEASTPLAAMDEEDDEHNEDDEDDEDETSPRPITEAGTSTHFTDTHCVPNRLFGNTDVVDAKKHIIPPANSESVALYLASPEIRALMQTLRIRPQEVFKAKGYLIARSEKESKHPVLCNYWKMSYKHRYSAFVRDPRLAKMFHAFGLKRCKFVRGAGIAYDLEGLTAPHDVVANAVGRKQGKEKDVLEFLVKYPFGAKHIIPYDDGPWAHRILLAAFRSAVCNTLSFDDMLLCRRDCHMMPRPVATRASVLHEPGATGIFIAHNEWYRAT</sequence>